<dbReference type="InterPro" id="IPR001509">
    <property type="entry name" value="Epimerase_deHydtase"/>
</dbReference>
<reference evidence="4 5" key="1">
    <citation type="journal article" date="2015" name="Genome Announc.">
        <title>Draft Genome Sequence and Gene Annotation of the Entomopathogenic Fungus Verticillium hemipterigenum.</title>
        <authorList>
            <person name="Horn F."/>
            <person name="Habel A."/>
            <person name="Scharf D.H."/>
            <person name="Dworschak J."/>
            <person name="Brakhage A.A."/>
            <person name="Guthke R."/>
            <person name="Hertweck C."/>
            <person name="Linde J."/>
        </authorList>
    </citation>
    <scope>NUCLEOTIDE SEQUENCE [LARGE SCALE GENOMIC DNA]</scope>
</reference>
<evidence type="ECO:0000259" key="3">
    <source>
        <dbReference type="Pfam" id="PF01370"/>
    </source>
</evidence>
<dbReference type="SUPFAM" id="SSF51735">
    <property type="entry name" value="NAD(P)-binding Rossmann-fold domains"/>
    <property type="match status" value="1"/>
</dbReference>
<dbReference type="InterPro" id="IPR050425">
    <property type="entry name" value="NAD(P)_dehydrat-like"/>
</dbReference>
<dbReference type="STRING" id="1531966.A0A0A1TLC8"/>
<organism evidence="4 5">
    <name type="scientific">[Torrubiella] hemipterigena</name>
    <dbReference type="NCBI Taxonomy" id="1531966"/>
    <lineage>
        <taxon>Eukaryota</taxon>
        <taxon>Fungi</taxon>
        <taxon>Dikarya</taxon>
        <taxon>Ascomycota</taxon>
        <taxon>Pezizomycotina</taxon>
        <taxon>Sordariomycetes</taxon>
        <taxon>Hypocreomycetidae</taxon>
        <taxon>Hypocreales</taxon>
        <taxon>Clavicipitaceae</taxon>
        <taxon>Clavicipitaceae incertae sedis</taxon>
        <taxon>'Torrubiella' clade</taxon>
    </lineage>
</organism>
<dbReference type="Proteomes" id="UP000039046">
    <property type="component" value="Unassembled WGS sequence"/>
</dbReference>
<feature type="domain" description="NAD-dependent epimerase/dehydratase" evidence="3">
    <location>
        <begin position="4"/>
        <end position="258"/>
    </location>
</feature>
<dbReference type="InterPro" id="IPR036291">
    <property type="entry name" value="NAD(P)-bd_dom_sf"/>
</dbReference>
<protein>
    <recommendedName>
        <fullName evidence="3">NAD-dependent epimerase/dehydratase domain-containing protein</fullName>
    </recommendedName>
</protein>
<accession>A0A0A1TLC8</accession>
<dbReference type="AlphaFoldDB" id="A0A0A1TLC8"/>
<keyword evidence="1" id="KW-0560">Oxidoreductase</keyword>
<name>A0A0A1TLC8_9HYPO</name>
<keyword evidence="5" id="KW-1185">Reference proteome</keyword>
<dbReference type="OrthoDB" id="2735536at2759"/>
<dbReference type="PANTHER" id="PTHR10366">
    <property type="entry name" value="NAD DEPENDENT EPIMERASE/DEHYDRATASE"/>
    <property type="match status" value="1"/>
</dbReference>
<dbReference type="Pfam" id="PF01370">
    <property type="entry name" value="Epimerase"/>
    <property type="match status" value="1"/>
</dbReference>
<evidence type="ECO:0000256" key="1">
    <source>
        <dbReference type="ARBA" id="ARBA00023002"/>
    </source>
</evidence>
<evidence type="ECO:0000313" key="4">
    <source>
        <dbReference type="EMBL" id="CEJ91568.1"/>
    </source>
</evidence>
<dbReference type="EMBL" id="CDHN01000004">
    <property type="protein sequence ID" value="CEJ91568.1"/>
    <property type="molecule type" value="Genomic_DNA"/>
</dbReference>
<dbReference type="Gene3D" id="3.40.50.720">
    <property type="entry name" value="NAD(P)-binding Rossmann-like Domain"/>
    <property type="match status" value="1"/>
</dbReference>
<proteinExistence type="inferred from homology"/>
<evidence type="ECO:0000313" key="5">
    <source>
        <dbReference type="Proteomes" id="UP000039046"/>
    </source>
</evidence>
<dbReference type="PANTHER" id="PTHR10366:SF564">
    <property type="entry name" value="STEROL-4-ALPHA-CARBOXYLATE 3-DEHYDROGENASE, DECARBOXYLATING"/>
    <property type="match status" value="1"/>
</dbReference>
<dbReference type="CDD" id="cd05227">
    <property type="entry name" value="AR_SDR_e"/>
    <property type="match status" value="1"/>
</dbReference>
<dbReference type="FunFam" id="3.40.50.720:FF:000191">
    <property type="entry name" value="Methylglyoxal reductase (NADPH-dependent)"/>
    <property type="match status" value="1"/>
</dbReference>
<gene>
    <name evidence="4" type="ORF">VHEMI07270</name>
</gene>
<sequence>MTKVLVTGGNGFIAAHIIELLLTKGHTVITTVRSEVKAKPIRDAHSDKDERLQVEIVPDMTTEDAFEAVTKIPGLEAVIHTASPFHYNWTDPHELIGPAVNGTKGVLAAIKRNAPTVRRVVVTSSFAAIVNADKVTDPNTIFSEASFNPTTIDDINKSQAHAYRASKTLAEKAAWDFVAQEKPNFDLATVNPPFVFGPVVHHLATVDAMNTSNERLVQMLRGQWKTEIPPTLGVNIWVDVRDVAVAHVAAMEMPEASGKRLFTTAGRFSNREMARIVHENFPEFKDKVPGPDVAGGEGSPADKIFGFNNDETTKLLGIQWTSFEKCVVDFTNGVKGMDL</sequence>
<dbReference type="GO" id="GO:0016616">
    <property type="term" value="F:oxidoreductase activity, acting on the CH-OH group of donors, NAD or NADP as acceptor"/>
    <property type="evidence" value="ECO:0007669"/>
    <property type="project" value="TreeGrafter"/>
</dbReference>
<dbReference type="HOGENOM" id="CLU_007383_9_2_1"/>
<evidence type="ECO:0000256" key="2">
    <source>
        <dbReference type="ARBA" id="ARBA00023445"/>
    </source>
</evidence>
<comment type="similarity">
    <text evidence="2">Belongs to the NAD(P)-dependent epimerase/dehydratase family. Dihydroflavonol-4-reductase subfamily.</text>
</comment>